<name>A0ABD2BTJ7_VESMC</name>
<protein>
    <submittedName>
        <fullName evidence="2">Uncharacterized protein</fullName>
    </submittedName>
</protein>
<comment type="caution">
    <text evidence="2">The sequence shown here is derived from an EMBL/GenBank/DDBJ whole genome shotgun (WGS) entry which is preliminary data.</text>
</comment>
<keyword evidence="3" id="KW-1185">Reference proteome</keyword>
<evidence type="ECO:0000313" key="3">
    <source>
        <dbReference type="Proteomes" id="UP001607303"/>
    </source>
</evidence>
<organism evidence="2 3">
    <name type="scientific">Vespula maculifrons</name>
    <name type="common">Eastern yellow jacket</name>
    <name type="synonym">Wasp</name>
    <dbReference type="NCBI Taxonomy" id="7453"/>
    <lineage>
        <taxon>Eukaryota</taxon>
        <taxon>Metazoa</taxon>
        <taxon>Ecdysozoa</taxon>
        <taxon>Arthropoda</taxon>
        <taxon>Hexapoda</taxon>
        <taxon>Insecta</taxon>
        <taxon>Pterygota</taxon>
        <taxon>Neoptera</taxon>
        <taxon>Endopterygota</taxon>
        <taxon>Hymenoptera</taxon>
        <taxon>Apocrita</taxon>
        <taxon>Aculeata</taxon>
        <taxon>Vespoidea</taxon>
        <taxon>Vespidae</taxon>
        <taxon>Vespinae</taxon>
        <taxon>Vespula</taxon>
    </lineage>
</organism>
<proteinExistence type="predicted"/>
<dbReference type="AlphaFoldDB" id="A0ABD2BTJ7"/>
<reference evidence="2 3" key="1">
    <citation type="journal article" date="2024" name="Ann. Entomol. Soc. Am.">
        <title>Genomic analyses of the southern and eastern yellowjacket wasps (Hymenoptera: Vespidae) reveal evolutionary signatures of social life.</title>
        <authorList>
            <person name="Catto M.A."/>
            <person name="Caine P.B."/>
            <person name="Orr S.E."/>
            <person name="Hunt B.G."/>
            <person name="Goodisman M.A.D."/>
        </authorList>
    </citation>
    <scope>NUCLEOTIDE SEQUENCE [LARGE SCALE GENOMIC DNA]</scope>
    <source>
        <strain evidence="2">232</strain>
        <tissue evidence="2">Head and thorax</tissue>
    </source>
</reference>
<sequence>MAVFDIKTNTKRTKMERQILNKPQKFIGVLSFSIILIMFSSNYIRNRPIIQQKYLSLKNKTLNYHQKDSVITEILYQIQTV</sequence>
<accession>A0ABD2BTJ7</accession>
<evidence type="ECO:0000313" key="2">
    <source>
        <dbReference type="EMBL" id="KAL2736104.1"/>
    </source>
</evidence>
<keyword evidence="1" id="KW-0472">Membrane</keyword>
<evidence type="ECO:0000256" key="1">
    <source>
        <dbReference type="SAM" id="Phobius"/>
    </source>
</evidence>
<keyword evidence="1" id="KW-0812">Transmembrane</keyword>
<dbReference type="EMBL" id="JAYRBN010000066">
    <property type="protein sequence ID" value="KAL2736104.1"/>
    <property type="molecule type" value="Genomic_DNA"/>
</dbReference>
<feature type="transmembrane region" description="Helical" evidence="1">
    <location>
        <begin position="26"/>
        <end position="44"/>
    </location>
</feature>
<gene>
    <name evidence="2" type="ORF">V1477_012613</name>
</gene>
<dbReference type="Proteomes" id="UP001607303">
    <property type="component" value="Unassembled WGS sequence"/>
</dbReference>
<keyword evidence="1" id="KW-1133">Transmembrane helix</keyword>